<name>A0A6L9S407_9ACTN</name>
<keyword evidence="4 7" id="KW-0812">Transmembrane</keyword>
<comment type="subcellular location">
    <subcellularLocation>
        <location evidence="1">Cell membrane</location>
        <topology evidence="1">Multi-pass membrane protein</topology>
    </subcellularLocation>
</comment>
<dbReference type="InterPro" id="IPR000731">
    <property type="entry name" value="SSD"/>
</dbReference>
<feature type="transmembrane region" description="Helical" evidence="7">
    <location>
        <begin position="273"/>
        <end position="294"/>
    </location>
</feature>
<evidence type="ECO:0000256" key="2">
    <source>
        <dbReference type="ARBA" id="ARBA00010157"/>
    </source>
</evidence>
<feature type="transmembrane region" description="Helical" evidence="7">
    <location>
        <begin position="360"/>
        <end position="382"/>
    </location>
</feature>
<feature type="transmembrane region" description="Helical" evidence="7">
    <location>
        <begin position="592"/>
        <end position="610"/>
    </location>
</feature>
<evidence type="ECO:0000313" key="10">
    <source>
        <dbReference type="Proteomes" id="UP000475214"/>
    </source>
</evidence>
<dbReference type="PANTHER" id="PTHR33406">
    <property type="entry name" value="MEMBRANE PROTEIN MJ1562-RELATED"/>
    <property type="match status" value="1"/>
</dbReference>
<dbReference type="Gene3D" id="1.20.1640.10">
    <property type="entry name" value="Multidrug efflux transporter AcrB transmembrane domain"/>
    <property type="match status" value="2"/>
</dbReference>
<comment type="caution">
    <text evidence="9">The sequence shown here is derived from an EMBL/GenBank/DDBJ whole genome shotgun (WGS) entry which is preliminary data.</text>
</comment>
<organism evidence="9 10">
    <name type="scientific">Phytoactinopolyspora halotolerans</name>
    <dbReference type="NCBI Taxonomy" id="1981512"/>
    <lineage>
        <taxon>Bacteria</taxon>
        <taxon>Bacillati</taxon>
        <taxon>Actinomycetota</taxon>
        <taxon>Actinomycetes</taxon>
        <taxon>Jiangellales</taxon>
        <taxon>Jiangellaceae</taxon>
        <taxon>Phytoactinopolyspora</taxon>
    </lineage>
</organism>
<keyword evidence="6 7" id="KW-0472">Membrane</keyword>
<keyword evidence="5 7" id="KW-1133">Transmembrane helix</keyword>
<dbReference type="SUPFAM" id="SSF82866">
    <property type="entry name" value="Multidrug efflux transporter AcrB transmembrane domain"/>
    <property type="match status" value="2"/>
</dbReference>
<proteinExistence type="inferred from homology"/>
<feature type="transmembrane region" description="Helical" evidence="7">
    <location>
        <begin position="179"/>
        <end position="209"/>
    </location>
</feature>
<feature type="transmembrane region" description="Helical" evidence="7">
    <location>
        <begin position="221"/>
        <end position="245"/>
    </location>
</feature>
<feature type="transmembrane region" description="Helical" evidence="7">
    <location>
        <begin position="639"/>
        <end position="655"/>
    </location>
</feature>
<dbReference type="GO" id="GO:0005886">
    <property type="term" value="C:plasma membrane"/>
    <property type="evidence" value="ECO:0007669"/>
    <property type="project" value="UniProtKB-SubCell"/>
</dbReference>
<feature type="transmembrane region" description="Helical" evidence="7">
    <location>
        <begin position="527"/>
        <end position="547"/>
    </location>
</feature>
<keyword evidence="3" id="KW-1003">Cell membrane</keyword>
<dbReference type="EMBL" id="JAAGOA010000002">
    <property type="protein sequence ID" value="NED99187.1"/>
    <property type="molecule type" value="Genomic_DNA"/>
</dbReference>
<feature type="transmembrane region" description="Helical" evidence="7">
    <location>
        <begin position="554"/>
        <end position="572"/>
    </location>
</feature>
<dbReference type="InterPro" id="IPR004869">
    <property type="entry name" value="MMPL_dom"/>
</dbReference>
<dbReference type="InterPro" id="IPR050545">
    <property type="entry name" value="Mycobact_MmpL"/>
</dbReference>
<gene>
    <name evidence="9" type="ORF">G1H10_03290</name>
</gene>
<dbReference type="Proteomes" id="UP000475214">
    <property type="component" value="Unassembled WGS sequence"/>
</dbReference>
<reference evidence="9 10" key="1">
    <citation type="submission" date="2020-02" db="EMBL/GenBank/DDBJ databases">
        <authorList>
            <person name="Li X.-J."/>
            <person name="Han X.-M."/>
        </authorList>
    </citation>
    <scope>NUCLEOTIDE SEQUENCE [LARGE SCALE GENOMIC DNA]</scope>
    <source>
        <strain evidence="9 10">CCTCC AB 2017055</strain>
    </source>
</reference>
<evidence type="ECO:0000259" key="8">
    <source>
        <dbReference type="PROSITE" id="PS50156"/>
    </source>
</evidence>
<dbReference type="AlphaFoldDB" id="A0A6L9S407"/>
<evidence type="ECO:0000256" key="7">
    <source>
        <dbReference type="SAM" id="Phobius"/>
    </source>
</evidence>
<feature type="transmembrane region" description="Helical" evidence="7">
    <location>
        <begin position="15"/>
        <end position="35"/>
    </location>
</feature>
<evidence type="ECO:0000313" key="9">
    <source>
        <dbReference type="EMBL" id="NED99187.1"/>
    </source>
</evidence>
<sequence>MLTRLASGVVRRARLVLLLGAAALAGAVVLGMGAFGKLQTEGFNDPAAESSLAADVIDERFGGSADLVFVLDAGAGTVDDPDVQAAGGELTEQLAADPGLGWVTSYWQTGAPSMRSTDGSKAMIVASLADGEAATYIDEYSGANGPLQVTVGGRAVLGEDTPEQVGQDLLTAEMIAVPLILFCLVLAFGTVAAAVLPLVVGAIAIMGTFGELSILGGVTDVSVFAINLTTALGLALGIDYALLMVSRYREELGRGLAVHDAVVRTVATAGRTIVFSGLAVTAALAVLLMFPLYFLRSFGYAGIGVVVISVVGAVVVLPALLALLGTRVNALRLPWARSVTRGSEAPFWGRLAERVMRRPIAAGGAVTLLLVAAATPLLQISFGTPDDRVLPESTASRQVGDALRTDFATNDTAAIEVVTEEPVAEDALAGYGEQLSNLSAVERVDTSVGTFVDGALVPDAPVVPGLSAGTAERLSVVADVDPRSEEARAIVDDVRGVTPPAGVTTLVGGETATLVDSLRAVSDRLPLAAALIVLTTVVILFLFTGSIVQPIRAVISNVLTLGATLGLLVLVFQEGYGSSLLGFTPVPLDMAMIVLLFCIVFGLSTDYEVFMMSRIKERRDAGASVEEATAYGLTHTGRIVTVAAALIAIVFFSFLTSQVSFLQLFGLGAGVAILIDATLVRGVLVPASMRLLGQWSWYSPGVLKRVHDRIGLSEA</sequence>
<keyword evidence="10" id="KW-1185">Reference proteome</keyword>
<dbReference type="RefSeq" id="WP_163732641.1">
    <property type="nucleotide sequence ID" value="NZ_JAAGOA010000002.1"/>
</dbReference>
<dbReference type="PROSITE" id="PS50156">
    <property type="entry name" value="SSD"/>
    <property type="match status" value="1"/>
</dbReference>
<evidence type="ECO:0000256" key="6">
    <source>
        <dbReference type="ARBA" id="ARBA00023136"/>
    </source>
</evidence>
<evidence type="ECO:0000256" key="1">
    <source>
        <dbReference type="ARBA" id="ARBA00004651"/>
    </source>
</evidence>
<feature type="transmembrane region" description="Helical" evidence="7">
    <location>
        <begin position="300"/>
        <end position="324"/>
    </location>
</feature>
<feature type="transmembrane region" description="Helical" evidence="7">
    <location>
        <begin position="661"/>
        <end position="684"/>
    </location>
</feature>
<accession>A0A6L9S407</accession>
<feature type="domain" description="SSD" evidence="8">
    <location>
        <begin position="194"/>
        <end position="323"/>
    </location>
</feature>
<evidence type="ECO:0000256" key="5">
    <source>
        <dbReference type="ARBA" id="ARBA00022989"/>
    </source>
</evidence>
<dbReference type="PANTHER" id="PTHR33406:SF11">
    <property type="entry name" value="MEMBRANE PROTEIN SCO6666-RELATED"/>
    <property type="match status" value="1"/>
</dbReference>
<evidence type="ECO:0000256" key="3">
    <source>
        <dbReference type="ARBA" id="ARBA00022475"/>
    </source>
</evidence>
<dbReference type="Pfam" id="PF03176">
    <property type="entry name" value="MMPL"/>
    <property type="match status" value="2"/>
</dbReference>
<protein>
    <submittedName>
        <fullName evidence="9">MMPL family transporter</fullName>
    </submittedName>
</protein>
<comment type="similarity">
    <text evidence="2">Belongs to the resistance-nodulation-cell division (RND) (TC 2.A.6) family. MmpL subfamily.</text>
</comment>
<evidence type="ECO:0000256" key="4">
    <source>
        <dbReference type="ARBA" id="ARBA00022692"/>
    </source>
</evidence>